<accession>A0ACB9RLB0</accession>
<reference evidence="2" key="1">
    <citation type="journal article" date="2023" name="Front. Plant Sci.">
        <title>Chromosomal-level genome assembly of Melastoma candidum provides insights into trichome evolution.</title>
        <authorList>
            <person name="Zhong Y."/>
            <person name="Wu W."/>
            <person name="Sun C."/>
            <person name="Zou P."/>
            <person name="Liu Y."/>
            <person name="Dai S."/>
            <person name="Zhou R."/>
        </authorList>
    </citation>
    <scope>NUCLEOTIDE SEQUENCE [LARGE SCALE GENOMIC DNA]</scope>
</reference>
<organism evidence="1 2">
    <name type="scientific">Melastoma candidum</name>
    <dbReference type="NCBI Taxonomy" id="119954"/>
    <lineage>
        <taxon>Eukaryota</taxon>
        <taxon>Viridiplantae</taxon>
        <taxon>Streptophyta</taxon>
        <taxon>Embryophyta</taxon>
        <taxon>Tracheophyta</taxon>
        <taxon>Spermatophyta</taxon>
        <taxon>Magnoliopsida</taxon>
        <taxon>eudicotyledons</taxon>
        <taxon>Gunneridae</taxon>
        <taxon>Pentapetalae</taxon>
        <taxon>rosids</taxon>
        <taxon>malvids</taxon>
        <taxon>Myrtales</taxon>
        <taxon>Melastomataceae</taxon>
        <taxon>Melastomatoideae</taxon>
        <taxon>Melastomateae</taxon>
        <taxon>Melastoma</taxon>
    </lineage>
</organism>
<sequence>MYSDLLPELSGKLPLRTCRGIIGHVQLATNTREWYPDHGPSILSDAWLTVQGSPEPVHGLYIGMKVEKLFSRGQGGRILESPSVGAYAKGIRRLL</sequence>
<dbReference type="Proteomes" id="UP001057402">
    <property type="component" value="Chromosome 4"/>
</dbReference>
<keyword evidence="2" id="KW-1185">Reference proteome</keyword>
<evidence type="ECO:0000313" key="1">
    <source>
        <dbReference type="EMBL" id="KAI4376732.1"/>
    </source>
</evidence>
<comment type="caution">
    <text evidence="1">The sequence shown here is derived from an EMBL/GenBank/DDBJ whole genome shotgun (WGS) entry which is preliminary data.</text>
</comment>
<gene>
    <name evidence="1" type="ORF">MLD38_014459</name>
</gene>
<name>A0ACB9RLB0_9MYRT</name>
<dbReference type="EMBL" id="CM042883">
    <property type="protein sequence ID" value="KAI4376732.1"/>
    <property type="molecule type" value="Genomic_DNA"/>
</dbReference>
<proteinExistence type="predicted"/>
<protein>
    <submittedName>
        <fullName evidence="1">Uncharacterized protein</fullName>
    </submittedName>
</protein>
<evidence type="ECO:0000313" key="2">
    <source>
        <dbReference type="Proteomes" id="UP001057402"/>
    </source>
</evidence>